<dbReference type="AlphaFoldDB" id="X0IFZ2"/>
<reference evidence="1" key="1">
    <citation type="submission" date="2011-11" db="EMBL/GenBank/DDBJ databases">
        <title>The Genome Sequence of Fusarium oxysporum PHW808.</title>
        <authorList>
            <consortium name="The Broad Institute Genome Sequencing Platform"/>
            <person name="Ma L.-J."/>
            <person name="Gale L.R."/>
            <person name="Schwartz D.C."/>
            <person name="Zhou S."/>
            <person name="Corby-Kistler H."/>
            <person name="Young S.K."/>
            <person name="Zeng Q."/>
            <person name="Gargeya S."/>
            <person name="Fitzgerald M."/>
            <person name="Haas B."/>
            <person name="Abouelleil A."/>
            <person name="Alvarado L."/>
            <person name="Arachchi H.M."/>
            <person name="Berlin A."/>
            <person name="Brown A."/>
            <person name="Chapman S.B."/>
            <person name="Chen Z."/>
            <person name="Dunbar C."/>
            <person name="Freedman E."/>
            <person name="Gearin G."/>
            <person name="Goldberg J."/>
            <person name="Griggs A."/>
            <person name="Gujja S."/>
            <person name="Heiman D."/>
            <person name="Howarth C."/>
            <person name="Larson L."/>
            <person name="Lui A."/>
            <person name="MacDonald P.J.P."/>
            <person name="Montmayeur A."/>
            <person name="Murphy C."/>
            <person name="Neiman D."/>
            <person name="Pearson M."/>
            <person name="Priest M."/>
            <person name="Roberts A."/>
            <person name="Saif S."/>
            <person name="Shea T."/>
            <person name="Shenoy N."/>
            <person name="Sisk P."/>
            <person name="Stolte C."/>
            <person name="Sykes S."/>
            <person name="Wortman J."/>
            <person name="Nusbaum C."/>
            <person name="Birren B."/>
        </authorList>
    </citation>
    <scope>NUCLEOTIDE SEQUENCE [LARGE SCALE GENOMIC DNA]</scope>
    <source>
        <strain evidence="1">54008</strain>
    </source>
</reference>
<sequence length="77" mass="8128">MRAIMNPLSLILTTSNSLFTSKNNDAGTHVISAIPNSATPNSPPCISSGDRRVLLVTHPTAQSLLSLAKSRDVISNL</sequence>
<dbReference type="OrthoDB" id="10273624at2759"/>
<dbReference type="Proteomes" id="UP000030676">
    <property type="component" value="Unassembled WGS sequence"/>
</dbReference>
<dbReference type="EMBL" id="JH658816">
    <property type="protein sequence ID" value="EXL83051.1"/>
    <property type="molecule type" value="Genomic_DNA"/>
</dbReference>
<organism evidence="1">
    <name type="scientific">Fusarium oxysporum f. sp. conglutinans race 2 54008</name>
    <dbReference type="NCBI Taxonomy" id="1089457"/>
    <lineage>
        <taxon>Eukaryota</taxon>
        <taxon>Fungi</taxon>
        <taxon>Dikarya</taxon>
        <taxon>Ascomycota</taxon>
        <taxon>Pezizomycotina</taxon>
        <taxon>Sordariomycetes</taxon>
        <taxon>Hypocreomycetidae</taxon>
        <taxon>Hypocreales</taxon>
        <taxon>Nectriaceae</taxon>
        <taxon>Fusarium</taxon>
        <taxon>Fusarium oxysporum species complex</taxon>
    </lineage>
</organism>
<evidence type="ECO:0000313" key="1">
    <source>
        <dbReference type="EMBL" id="EXL83051.1"/>
    </source>
</evidence>
<reference evidence="1" key="2">
    <citation type="submission" date="2012-05" db="EMBL/GenBank/DDBJ databases">
        <title>The Genome Annotation of Fusarium oxysporum PHW808.</title>
        <authorList>
            <consortium name="The Broad Institute Genomics Platform"/>
            <person name="Ma L.-J."/>
            <person name="Corby-Kistler H."/>
            <person name="Broz K."/>
            <person name="Gale L.R."/>
            <person name="Jonkers W."/>
            <person name="O'Donnell K."/>
            <person name="Ploetz R."/>
            <person name="Steinberg C."/>
            <person name="Schwartz D.C."/>
            <person name="VanEtten H."/>
            <person name="Zhou S."/>
            <person name="Young S.K."/>
            <person name="Zeng Q."/>
            <person name="Gargeya S."/>
            <person name="Fitzgerald M."/>
            <person name="Abouelleil A."/>
            <person name="Alvarado L."/>
            <person name="Chapman S.B."/>
            <person name="Gainer-Dewar J."/>
            <person name="Goldberg J."/>
            <person name="Griggs A."/>
            <person name="Gujja S."/>
            <person name="Hansen M."/>
            <person name="Howarth C."/>
            <person name="Imamovic A."/>
            <person name="Ireland A."/>
            <person name="Larimer J."/>
            <person name="McCowan C."/>
            <person name="Murphy C."/>
            <person name="Pearson M."/>
            <person name="Poon T.W."/>
            <person name="Priest M."/>
            <person name="Roberts A."/>
            <person name="Saif S."/>
            <person name="Shea T."/>
            <person name="Sykes S."/>
            <person name="Wortman J."/>
            <person name="Nusbaum C."/>
            <person name="Birren B."/>
        </authorList>
    </citation>
    <scope>NUCLEOTIDE SEQUENCE</scope>
    <source>
        <strain evidence="1">54008</strain>
    </source>
</reference>
<protein>
    <submittedName>
        <fullName evidence="1">Uncharacterized protein</fullName>
    </submittedName>
</protein>
<name>X0IFZ2_FUSOX</name>
<accession>X0IFZ2</accession>
<gene>
    <name evidence="1" type="ORF">FOPG_04079</name>
</gene>
<proteinExistence type="predicted"/>